<dbReference type="InterPro" id="IPR025669">
    <property type="entry name" value="AAA_dom"/>
</dbReference>
<name>F4GM85_PARC1</name>
<dbReference type="HOGENOM" id="CLU_037612_1_4_12"/>
<dbReference type="STRING" id="760011.Spico_1863"/>
<dbReference type="OrthoDB" id="9815116at2"/>
<protein>
    <submittedName>
        <fullName evidence="2">Chromosome segregation ATPase</fullName>
    </submittedName>
</protein>
<reference evidence="2 3" key="2">
    <citation type="journal article" date="2012" name="Stand. Genomic Sci.">
        <title>Complete genome sequence of the termite hindgut bacterium Spirochaeta coccoides type strain (SPN1(T)), reclassification in the genus Sphaerochaeta as Sphaerochaeta coccoides comb. nov. and emendations of the family Spirochaetaceae and the genus Sphaerochaeta.</title>
        <authorList>
            <person name="Abt B."/>
            <person name="Han C."/>
            <person name="Scheuner C."/>
            <person name="Lu M."/>
            <person name="Lapidus A."/>
            <person name="Nolan M."/>
            <person name="Lucas S."/>
            <person name="Hammon N."/>
            <person name="Deshpande S."/>
            <person name="Cheng J.F."/>
            <person name="Tapia R."/>
            <person name="Goodwin L.A."/>
            <person name="Pitluck S."/>
            <person name="Liolios K."/>
            <person name="Pagani I."/>
            <person name="Ivanova N."/>
            <person name="Mavromatis K."/>
            <person name="Mikhailova N."/>
            <person name="Huntemann M."/>
            <person name="Pati A."/>
            <person name="Chen A."/>
            <person name="Palaniappan K."/>
            <person name="Land M."/>
            <person name="Hauser L."/>
            <person name="Brambilla E.M."/>
            <person name="Rohde M."/>
            <person name="Spring S."/>
            <person name="Gronow S."/>
            <person name="Goker M."/>
            <person name="Woyke T."/>
            <person name="Bristow J."/>
            <person name="Eisen J.A."/>
            <person name="Markowitz V."/>
            <person name="Hugenholtz P."/>
            <person name="Kyrpides N.C."/>
            <person name="Klenk H.P."/>
            <person name="Detter J.C."/>
        </authorList>
    </citation>
    <scope>NUCLEOTIDE SEQUENCE [LARGE SCALE GENOMIC DNA]</scope>
    <source>
        <strain evidence="3">ATCC BAA-1237 / DSM 17374 / SPN1</strain>
    </source>
</reference>
<keyword evidence="3" id="KW-1185">Reference proteome</keyword>
<gene>
    <name evidence="2" type="ordered locus">Spico_1863</name>
</gene>
<dbReference type="PANTHER" id="PTHR13696">
    <property type="entry name" value="P-LOOP CONTAINING NUCLEOSIDE TRIPHOSPHATE HYDROLASE"/>
    <property type="match status" value="1"/>
</dbReference>
<proteinExistence type="predicted"/>
<dbReference type="InterPro" id="IPR050678">
    <property type="entry name" value="DNA_Partitioning_ATPase"/>
</dbReference>
<dbReference type="PIRSF" id="PIRSF009320">
    <property type="entry name" value="Nuc_binding_HP_1000"/>
    <property type="match status" value="1"/>
</dbReference>
<feature type="domain" description="AAA" evidence="1">
    <location>
        <begin position="5"/>
        <end position="177"/>
    </location>
</feature>
<accession>F4GM85</accession>
<dbReference type="EMBL" id="CP002659">
    <property type="protein sequence ID" value="AEC03061.1"/>
    <property type="molecule type" value="Genomic_DNA"/>
</dbReference>
<dbReference type="SUPFAM" id="SSF52540">
    <property type="entry name" value="P-loop containing nucleoside triphosphate hydrolases"/>
    <property type="match status" value="1"/>
</dbReference>
<dbReference type="PANTHER" id="PTHR13696:SF52">
    <property type="entry name" value="PARA FAMILY PROTEIN CT_582"/>
    <property type="match status" value="1"/>
</dbReference>
<evidence type="ECO:0000313" key="2">
    <source>
        <dbReference type="EMBL" id="AEC03061.1"/>
    </source>
</evidence>
<dbReference type="eggNOG" id="COG1192">
    <property type="taxonomic scope" value="Bacteria"/>
</dbReference>
<dbReference type="RefSeq" id="WP_013740454.1">
    <property type="nucleotide sequence ID" value="NC_015436.1"/>
</dbReference>
<dbReference type="FunFam" id="3.40.50.300:FF:000285">
    <property type="entry name" value="Sporulation initiation inhibitor Soj"/>
    <property type="match status" value="1"/>
</dbReference>
<dbReference type="Pfam" id="PF13614">
    <property type="entry name" value="AAA_31"/>
    <property type="match status" value="1"/>
</dbReference>
<evidence type="ECO:0000259" key="1">
    <source>
        <dbReference type="Pfam" id="PF13614"/>
    </source>
</evidence>
<dbReference type="AlphaFoldDB" id="F4GM85"/>
<dbReference type="InterPro" id="IPR027417">
    <property type="entry name" value="P-loop_NTPase"/>
</dbReference>
<sequence length="254" mass="27678">MSVVKIIFSNQKGGVGKTTTAVNLGAALAQSGKKVLLVDIDSQGNLTSSVSGDSHLPGTYEVIAGTVTAAEACQATPVKNLFIMAGNINLVGLNVELVEQEQREFFLKKALAPIELEWDYILVDCPPSLGIVTMNAMCWADYVIIPMQCEYFAMEGLNLLMRTIANVRRSLNPRLSILGIVFTMYNKRIKLANEVVEDVSTYFPKLVFSSKVPRNVRLSEAPSHGLPINVYDASSIGAKSYKSLAEEVSERVSK</sequence>
<evidence type="ECO:0000313" key="3">
    <source>
        <dbReference type="Proteomes" id="UP000007939"/>
    </source>
</evidence>
<organism evidence="2 3">
    <name type="scientific">Parasphaerochaeta coccoides (strain ATCC BAA-1237 / DSM 17374 / SPN1)</name>
    <name type="common">Sphaerochaeta coccoides</name>
    <dbReference type="NCBI Taxonomy" id="760011"/>
    <lineage>
        <taxon>Bacteria</taxon>
        <taxon>Pseudomonadati</taxon>
        <taxon>Spirochaetota</taxon>
        <taxon>Spirochaetia</taxon>
        <taxon>Spirochaetales</taxon>
        <taxon>Sphaerochaetaceae</taxon>
        <taxon>Parasphaerochaeta</taxon>
    </lineage>
</organism>
<dbReference type="Proteomes" id="UP000007939">
    <property type="component" value="Chromosome"/>
</dbReference>
<dbReference type="CDD" id="cd02042">
    <property type="entry name" value="ParAB_family"/>
    <property type="match status" value="1"/>
</dbReference>
<dbReference type="KEGG" id="scc:Spico_1863"/>
<dbReference type="Gene3D" id="3.40.50.300">
    <property type="entry name" value="P-loop containing nucleotide triphosphate hydrolases"/>
    <property type="match status" value="1"/>
</dbReference>
<reference evidence="3" key="1">
    <citation type="submission" date="2011-04" db="EMBL/GenBank/DDBJ databases">
        <title>The complete genome of Spirochaeta coccoides DSM 17374.</title>
        <authorList>
            <person name="Lucas S."/>
            <person name="Copeland A."/>
            <person name="Lapidus A."/>
            <person name="Bruce D."/>
            <person name="Goodwin L."/>
            <person name="Pitluck S."/>
            <person name="Peters L."/>
            <person name="Kyrpides N."/>
            <person name="Mavromatis K."/>
            <person name="Pagani I."/>
            <person name="Ivanova N."/>
            <person name="Ovchinnikova G."/>
            <person name="Lu M."/>
            <person name="Detter J.C."/>
            <person name="Tapia R."/>
            <person name="Han C."/>
            <person name="Land M."/>
            <person name="Hauser L."/>
            <person name="Markowitz V."/>
            <person name="Cheng J.-F."/>
            <person name="Hugenholtz P."/>
            <person name="Woyke T."/>
            <person name="Wu D."/>
            <person name="Spring S."/>
            <person name="Schroeder M."/>
            <person name="Brambilla E."/>
            <person name="Klenk H.-P."/>
            <person name="Eisen J.A."/>
        </authorList>
    </citation>
    <scope>NUCLEOTIDE SEQUENCE [LARGE SCALE GENOMIC DNA]</scope>
    <source>
        <strain evidence="3">ATCC BAA-1237 / DSM 17374 / SPN1</strain>
    </source>
</reference>